<comment type="subcellular location">
    <subcellularLocation>
        <location evidence="1">Mitochondrion</location>
    </subcellularLocation>
</comment>
<dbReference type="GO" id="GO:0005763">
    <property type="term" value="C:mitochondrial small ribosomal subunit"/>
    <property type="evidence" value="ECO:0007669"/>
    <property type="project" value="TreeGrafter"/>
</dbReference>
<keyword evidence="5" id="KW-0687">Ribonucleoprotein</keyword>
<name>A0AAV7K9W5_9METZ</name>
<dbReference type="NCBIfam" id="TIGR00002">
    <property type="entry name" value="S16"/>
    <property type="match status" value="1"/>
</dbReference>
<reference evidence="9 10" key="1">
    <citation type="journal article" date="2023" name="BMC Biol.">
        <title>The compact genome of the sponge Oopsacas minuta (Hexactinellida) is lacking key metazoan core genes.</title>
        <authorList>
            <person name="Santini S."/>
            <person name="Schenkelaars Q."/>
            <person name="Jourda C."/>
            <person name="Duchesne M."/>
            <person name="Belahbib H."/>
            <person name="Rocher C."/>
            <person name="Selva M."/>
            <person name="Riesgo A."/>
            <person name="Vervoort M."/>
            <person name="Leys S.P."/>
            <person name="Kodjabachian L."/>
            <person name="Le Bivic A."/>
            <person name="Borchiellini C."/>
            <person name="Claverie J.M."/>
            <person name="Renard E."/>
        </authorList>
    </citation>
    <scope>NUCLEOTIDE SEQUENCE [LARGE SCALE GENOMIC DNA]</scope>
    <source>
        <strain evidence="9">SPO-2</strain>
    </source>
</reference>
<dbReference type="InterPro" id="IPR023803">
    <property type="entry name" value="Ribosomal_bS16_dom_sf"/>
</dbReference>
<gene>
    <name evidence="9" type="ORF">LOD99_15695</name>
</gene>
<dbReference type="FunFam" id="3.30.1320.10:FF:000004">
    <property type="entry name" value="28S ribosomal protein S16, mitochondrial"/>
    <property type="match status" value="1"/>
</dbReference>
<accession>A0AAV7K9W5</accession>
<dbReference type="InterPro" id="IPR000307">
    <property type="entry name" value="Ribosomal_bS16"/>
</dbReference>
<feature type="compositionally biased region" description="Basic and acidic residues" evidence="8">
    <location>
        <begin position="104"/>
        <end position="148"/>
    </location>
</feature>
<dbReference type="GO" id="GO:0003735">
    <property type="term" value="F:structural constituent of ribosome"/>
    <property type="evidence" value="ECO:0007669"/>
    <property type="project" value="InterPro"/>
</dbReference>
<dbReference type="EMBL" id="JAKMXF010000110">
    <property type="protein sequence ID" value="KAI6657978.1"/>
    <property type="molecule type" value="Genomic_DNA"/>
</dbReference>
<evidence type="ECO:0000256" key="1">
    <source>
        <dbReference type="ARBA" id="ARBA00004173"/>
    </source>
</evidence>
<evidence type="ECO:0000256" key="5">
    <source>
        <dbReference type="ARBA" id="ARBA00023274"/>
    </source>
</evidence>
<evidence type="ECO:0000313" key="10">
    <source>
        <dbReference type="Proteomes" id="UP001165289"/>
    </source>
</evidence>
<dbReference type="GO" id="GO:0032543">
    <property type="term" value="P:mitochondrial translation"/>
    <property type="evidence" value="ECO:0007669"/>
    <property type="project" value="TreeGrafter"/>
</dbReference>
<organism evidence="9 10">
    <name type="scientific">Oopsacas minuta</name>
    <dbReference type="NCBI Taxonomy" id="111878"/>
    <lineage>
        <taxon>Eukaryota</taxon>
        <taxon>Metazoa</taxon>
        <taxon>Porifera</taxon>
        <taxon>Hexactinellida</taxon>
        <taxon>Hexasterophora</taxon>
        <taxon>Lyssacinosida</taxon>
        <taxon>Leucopsacidae</taxon>
        <taxon>Oopsacas</taxon>
    </lineage>
</organism>
<keyword evidence="3 9" id="KW-0689">Ribosomal protein</keyword>
<protein>
    <recommendedName>
        <fullName evidence="6">Small ribosomal subunit protein bS16m</fullName>
    </recommendedName>
    <alternativeName>
        <fullName evidence="7">28S ribosomal protein S16, mitochondrial</fullName>
    </alternativeName>
</protein>
<proteinExistence type="inferred from homology"/>
<keyword evidence="10" id="KW-1185">Reference proteome</keyword>
<dbReference type="SUPFAM" id="SSF54565">
    <property type="entry name" value="Ribosomal protein S16"/>
    <property type="match status" value="1"/>
</dbReference>
<comment type="similarity">
    <text evidence="2">Belongs to the bacterial ribosomal protein bS16 family.</text>
</comment>
<dbReference type="Proteomes" id="UP001165289">
    <property type="component" value="Unassembled WGS sequence"/>
</dbReference>
<dbReference type="AlphaFoldDB" id="A0AAV7K9W5"/>
<dbReference type="Gene3D" id="3.30.1320.10">
    <property type="match status" value="1"/>
</dbReference>
<comment type="caution">
    <text evidence="9">The sequence shown here is derived from an EMBL/GenBank/DDBJ whole genome shotgun (WGS) entry which is preliminary data.</text>
</comment>
<dbReference type="PANTHER" id="PTHR12919:SF20">
    <property type="entry name" value="SMALL RIBOSOMAL SUBUNIT PROTEIN BS16M"/>
    <property type="match status" value="1"/>
</dbReference>
<dbReference type="Pfam" id="PF00886">
    <property type="entry name" value="Ribosomal_S16"/>
    <property type="match status" value="1"/>
</dbReference>
<feature type="region of interest" description="Disordered" evidence="8">
    <location>
        <begin position="104"/>
        <end position="155"/>
    </location>
</feature>
<sequence length="155" mass="18215">MVTRLRMRFQVKGCSNRHWFNLVIANNRKFRRDGKHIEQIGAYDPYPNERGEKLVLFDYDRIRYWLGIGAKPTPMVAHLLGLSGILPVYPPTLKLAEKRRKIIAENKRKEEEEEEKRILEEQKKLEEASKHEGGNDTIKSRELEEDVRTNNSVIS</sequence>
<evidence type="ECO:0000256" key="7">
    <source>
        <dbReference type="ARBA" id="ARBA00035438"/>
    </source>
</evidence>
<evidence type="ECO:0000313" key="9">
    <source>
        <dbReference type="EMBL" id="KAI6657978.1"/>
    </source>
</evidence>
<dbReference type="GO" id="GO:0005743">
    <property type="term" value="C:mitochondrial inner membrane"/>
    <property type="evidence" value="ECO:0007669"/>
    <property type="project" value="UniProtKB-ARBA"/>
</dbReference>
<keyword evidence="4" id="KW-0496">Mitochondrion</keyword>
<evidence type="ECO:0000256" key="4">
    <source>
        <dbReference type="ARBA" id="ARBA00023128"/>
    </source>
</evidence>
<evidence type="ECO:0000256" key="2">
    <source>
        <dbReference type="ARBA" id="ARBA00006668"/>
    </source>
</evidence>
<evidence type="ECO:0000256" key="8">
    <source>
        <dbReference type="SAM" id="MobiDB-lite"/>
    </source>
</evidence>
<evidence type="ECO:0000256" key="6">
    <source>
        <dbReference type="ARBA" id="ARBA00035263"/>
    </source>
</evidence>
<evidence type="ECO:0000256" key="3">
    <source>
        <dbReference type="ARBA" id="ARBA00022980"/>
    </source>
</evidence>
<dbReference type="PANTHER" id="PTHR12919">
    <property type="entry name" value="30S RIBOSOMAL PROTEIN S16"/>
    <property type="match status" value="1"/>
</dbReference>